<dbReference type="STRING" id="269670.SAMN02982927_02965"/>
<feature type="transmembrane region" description="Helical" evidence="1">
    <location>
        <begin position="140"/>
        <end position="157"/>
    </location>
</feature>
<dbReference type="InterPro" id="IPR006976">
    <property type="entry name" value="VanZ-like"/>
</dbReference>
<keyword evidence="4" id="KW-1185">Reference proteome</keyword>
<feature type="domain" description="VanZ-like" evidence="2">
    <location>
        <begin position="31"/>
        <end position="157"/>
    </location>
</feature>
<reference evidence="4" key="1">
    <citation type="submission" date="2016-10" db="EMBL/GenBank/DDBJ databases">
        <authorList>
            <person name="Varghese N."/>
            <person name="Submissions S."/>
        </authorList>
    </citation>
    <scope>NUCLEOTIDE SEQUENCE [LARGE SCALE GENOMIC DNA]</scope>
    <source>
        <strain evidence="4">ATCC 700379</strain>
    </source>
</reference>
<protein>
    <submittedName>
        <fullName evidence="3">Glycopeptide antibiotics resistance protein</fullName>
    </submittedName>
</protein>
<evidence type="ECO:0000259" key="2">
    <source>
        <dbReference type="Pfam" id="PF04892"/>
    </source>
</evidence>
<dbReference type="Pfam" id="PF04892">
    <property type="entry name" value="VanZ"/>
    <property type="match status" value="1"/>
</dbReference>
<feature type="transmembrane region" description="Helical" evidence="1">
    <location>
        <begin position="81"/>
        <end position="102"/>
    </location>
</feature>
<accession>A0A1I2V541</accession>
<organism evidence="3 4">
    <name type="scientific">Sporolactobacillus nakayamae</name>
    <dbReference type="NCBI Taxonomy" id="269670"/>
    <lineage>
        <taxon>Bacteria</taxon>
        <taxon>Bacillati</taxon>
        <taxon>Bacillota</taxon>
        <taxon>Bacilli</taxon>
        <taxon>Bacillales</taxon>
        <taxon>Sporolactobacillaceae</taxon>
        <taxon>Sporolactobacillus</taxon>
    </lineage>
</organism>
<proteinExistence type="predicted"/>
<dbReference type="OrthoDB" id="4822551at2"/>
<feature type="transmembrane region" description="Helical" evidence="1">
    <location>
        <begin position="109"/>
        <end position="128"/>
    </location>
</feature>
<feature type="transmembrane region" description="Helical" evidence="1">
    <location>
        <begin position="21"/>
        <end position="41"/>
    </location>
</feature>
<evidence type="ECO:0000313" key="3">
    <source>
        <dbReference type="EMBL" id="SFG84342.1"/>
    </source>
</evidence>
<sequence length="301" mass="34885">MIHRLKVNEWVKTRNWVDMQLFLKGLLWLLFFIYLFVLLKIDLFEQGRSWVESHSVNWVPMNRINTLFYLSDHHDPGYQTALLRTFQSFAIFIPMGFLVPALRKKAMEFEQFIGVPLAIALSIEFAQYVLMTGRSDVDDLILNVLGSMLGFALWHLFCEWIPMHRINRYTRIFLITLLISICLLLFNYDGMTFDGSADINRDTIGVTLGIPEYTGAFLRGNKHDLIMKTDPDQGNIQVTISINESTKLYLEKATDYGDSSKTAALKKITVNRMRQVDENAKIRVWGKQLPTTFLAEFVIVR</sequence>
<keyword evidence="1" id="KW-0812">Transmembrane</keyword>
<name>A0A1I2V541_9BACL</name>
<dbReference type="Proteomes" id="UP000198752">
    <property type="component" value="Unassembled WGS sequence"/>
</dbReference>
<keyword evidence="1" id="KW-1133">Transmembrane helix</keyword>
<dbReference type="RefSeq" id="WP_093674290.1">
    <property type="nucleotide sequence ID" value="NZ_FOOY01000024.1"/>
</dbReference>
<gene>
    <name evidence="3" type="ORF">SAMN02982927_02965</name>
</gene>
<evidence type="ECO:0000313" key="4">
    <source>
        <dbReference type="Proteomes" id="UP000198752"/>
    </source>
</evidence>
<dbReference type="EMBL" id="FOOY01000024">
    <property type="protein sequence ID" value="SFG84342.1"/>
    <property type="molecule type" value="Genomic_DNA"/>
</dbReference>
<dbReference type="PANTHER" id="PTHR36834">
    <property type="entry name" value="MEMBRANE PROTEIN-RELATED"/>
    <property type="match status" value="1"/>
</dbReference>
<evidence type="ECO:0000256" key="1">
    <source>
        <dbReference type="SAM" id="Phobius"/>
    </source>
</evidence>
<keyword evidence="1" id="KW-0472">Membrane</keyword>
<dbReference type="InterPro" id="IPR053150">
    <property type="entry name" value="Teicoplanin_resist-assoc"/>
</dbReference>
<feature type="transmembrane region" description="Helical" evidence="1">
    <location>
        <begin position="169"/>
        <end position="188"/>
    </location>
</feature>
<dbReference type="PANTHER" id="PTHR36834:SF1">
    <property type="entry name" value="INTEGRAL MEMBRANE PROTEIN"/>
    <property type="match status" value="1"/>
</dbReference>
<dbReference type="AlphaFoldDB" id="A0A1I2V541"/>